<organism evidence="2 3">
    <name type="scientific">Ceratodon purpureus</name>
    <name type="common">Fire moss</name>
    <name type="synonym">Dicranum purpureum</name>
    <dbReference type="NCBI Taxonomy" id="3225"/>
    <lineage>
        <taxon>Eukaryota</taxon>
        <taxon>Viridiplantae</taxon>
        <taxon>Streptophyta</taxon>
        <taxon>Embryophyta</taxon>
        <taxon>Bryophyta</taxon>
        <taxon>Bryophytina</taxon>
        <taxon>Bryopsida</taxon>
        <taxon>Dicranidae</taxon>
        <taxon>Pseudoditrichales</taxon>
        <taxon>Ditrichaceae</taxon>
        <taxon>Ceratodon</taxon>
    </lineage>
</organism>
<proteinExistence type="predicted"/>
<feature type="compositionally biased region" description="Basic residues" evidence="1">
    <location>
        <begin position="32"/>
        <end position="48"/>
    </location>
</feature>
<sequence>MQKNEHLLSAYTCFQVKTVLTQRTCNSVRELSKRHLRTRRNSPTRHSHSAPLEANKYLANKLDEDYNKGHKYGSDDQL</sequence>
<name>A0A8T0IFW7_CERPU</name>
<accession>A0A8T0IFW7</accession>
<protein>
    <submittedName>
        <fullName evidence="2">Uncharacterized protein</fullName>
    </submittedName>
</protein>
<evidence type="ECO:0000256" key="1">
    <source>
        <dbReference type="SAM" id="MobiDB-lite"/>
    </source>
</evidence>
<reference evidence="2" key="1">
    <citation type="submission" date="2020-06" db="EMBL/GenBank/DDBJ databases">
        <title>WGS assembly of Ceratodon purpureus strain R40.</title>
        <authorList>
            <person name="Carey S.B."/>
            <person name="Jenkins J."/>
            <person name="Shu S."/>
            <person name="Lovell J.T."/>
            <person name="Sreedasyam A."/>
            <person name="Maumus F."/>
            <person name="Tiley G.P."/>
            <person name="Fernandez-Pozo N."/>
            <person name="Barry K."/>
            <person name="Chen C."/>
            <person name="Wang M."/>
            <person name="Lipzen A."/>
            <person name="Daum C."/>
            <person name="Saski C.A."/>
            <person name="Payton A.C."/>
            <person name="Mcbreen J.C."/>
            <person name="Conrad R.E."/>
            <person name="Kollar L.M."/>
            <person name="Olsson S."/>
            <person name="Huttunen S."/>
            <person name="Landis J.B."/>
            <person name="Wickett N.J."/>
            <person name="Johnson M.G."/>
            <person name="Rensing S.A."/>
            <person name="Grimwood J."/>
            <person name="Schmutz J."/>
            <person name="Mcdaniel S.F."/>
        </authorList>
    </citation>
    <scope>NUCLEOTIDE SEQUENCE</scope>
    <source>
        <strain evidence="2">R40</strain>
    </source>
</reference>
<comment type="caution">
    <text evidence="2">The sequence shown here is derived from an EMBL/GenBank/DDBJ whole genome shotgun (WGS) entry which is preliminary data.</text>
</comment>
<evidence type="ECO:0000313" key="3">
    <source>
        <dbReference type="Proteomes" id="UP000822688"/>
    </source>
</evidence>
<keyword evidence="3" id="KW-1185">Reference proteome</keyword>
<feature type="region of interest" description="Disordered" evidence="1">
    <location>
        <begin position="31"/>
        <end position="58"/>
    </location>
</feature>
<dbReference type="Proteomes" id="UP000822688">
    <property type="component" value="Chromosome 3"/>
</dbReference>
<dbReference type="EMBL" id="CM026423">
    <property type="protein sequence ID" value="KAG0582664.1"/>
    <property type="molecule type" value="Genomic_DNA"/>
</dbReference>
<dbReference type="AlphaFoldDB" id="A0A8T0IFW7"/>
<gene>
    <name evidence="2" type="ORF">KC19_3G076300</name>
</gene>
<evidence type="ECO:0000313" key="2">
    <source>
        <dbReference type="EMBL" id="KAG0582664.1"/>
    </source>
</evidence>